<gene>
    <name evidence="3" type="ORF">Tdes44962_MAKER01012</name>
</gene>
<reference evidence="3 4" key="2">
    <citation type="journal article" date="2021" name="Curr. Genet.">
        <title>Genetic response to nitrogen starvation in the aggressive Eucalyptus foliar pathogen Teratosphaeria destructans.</title>
        <authorList>
            <person name="Havenga M."/>
            <person name="Wingfield B.D."/>
            <person name="Wingfield M.J."/>
            <person name="Dreyer L.L."/>
            <person name="Roets F."/>
            <person name="Aylward J."/>
        </authorList>
    </citation>
    <scope>NUCLEOTIDE SEQUENCE [LARGE SCALE GENOMIC DNA]</scope>
    <source>
        <strain evidence="3">CMW44962</strain>
    </source>
</reference>
<evidence type="ECO:0000259" key="1">
    <source>
        <dbReference type="Pfam" id="PF06159"/>
    </source>
</evidence>
<dbReference type="InterPro" id="IPR055429">
    <property type="entry name" value="TRAPPC13_M"/>
</dbReference>
<accession>A0A9W7SI94</accession>
<dbReference type="OrthoDB" id="10250284at2759"/>
<organism evidence="3 4">
    <name type="scientific">Teratosphaeria destructans</name>
    <dbReference type="NCBI Taxonomy" id="418781"/>
    <lineage>
        <taxon>Eukaryota</taxon>
        <taxon>Fungi</taxon>
        <taxon>Dikarya</taxon>
        <taxon>Ascomycota</taxon>
        <taxon>Pezizomycotina</taxon>
        <taxon>Dothideomycetes</taxon>
        <taxon>Dothideomycetidae</taxon>
        <taxon>Mycosphaerellales</taxon>
        <taxon>Teratosphaeriaceae</taxon>
        <taxon>Teratosphaeria</taxon>
    </lineage>
</organism>
<dbReference type="InterPro" id="IPR055427">
    <property type="entry name" value="TRAPPC13_N"/>
</dbReference>
<evidence type="ECO:0000259" key="2">
    <source>
        <dbReference type="Pfam" id="PF23647"/>
    </source>
</evidence>
<evidence type="ECO:0000313" key="3">
    <source>
        <dbReference type="EMBL" id="KAH9810043.1"/>
    </source>
</evidence>
<feature type="domain" description="Trafficking protein particle complex subunit 13 N-terminal" evidence="1">
    <location>
        <begin position="16"/>
        <end position="192"/>
    </location>
</feature>
<comment type="caution">
    <text evidence="3">The sequence shown here is derived from an EMBL/GenBank/DDBJ whole genome shotgun (WGS) entry which is preliminary data.</text>
</comment>
<dbReference type="EMBL" id="RIBY02002533">
    <property type="protein sequence ID" value="KAH9810043.1"/>
    <property type="molecule type" value="Genomic_DNA"/>
</dbReference>
<evidence type="ECO:0000313" key="4">
    <source>
        <dbReference type="Proteomes" id="UP001138500"/>
    </source>
</evidence>
<protein>
    <submittedName>
        <fullName evidence="3">Trafficking protein particle complex subunit 13-like</fullName>
    </submittedName>
</protein>
<dbReference type="GO" id="GO:1990072">
    <property type="term" value="C:TRAPPIII protein complex"/>
    <property type="evidence" value="ECO:0007669"/>
    <property type="project" value="TreeGrafter"/>
</dbReference>
<dbReference type="InterPro" id="IPR010378">
    <property type="entry name" value="TRAPPC13"/>
</dbReference>
<dbReference type="PANTHER" id="PTHR13134:SF3">
    <property type="entry name" value="TRAFFICKING PROTEIN PARTICLE COMPLEX SUBUNIT 13"/>
    <property type="match status" value="1"/>
</dbReference>
<feature type="domain" description="Trafficking protein particle complex subunit 13 middle" evidence="2">
    <location>
        <begin position="199"/>
        <end position="316"/>
    </location>
</feature>
<proteinExistence type="predicted"/>
<dbReference type="Pfam" id="PF06159">
    <property type="entry name" value="TRAPPC13_N"/>
    <property type="match status" value="1"/>
</dbReference>
<dbReference type="Proteomes" id="UP001138500">
    <property type="component" value="Unassembled WGS sequence"/>
</dbReference>
<name>A0A9W7SI94_9PEZI</name>
<dbReference type="Pfam" id="PF23647">
    <property type="entry name" value="TRAPPC13_M"/>
    <property type="match status" value="1"/>
</dbReference>
<sequence>MASHQRTASQLPGGTHALSLKVLRLSRPSLATQTPLPLTRLGDGLDISPKTSLAYPYTSPDEDPSSFPLTPLLTLPAAFGAAYVGETFVCTLCVNNEVQDGDGRSISNVKVSAELQTPNNQAGQTLELERAHGNEEAEFAAGGTLQSTLRHDLKEEGAHVLAVTVTYTETSVQEGSADKGRVRSFRKLYQFVSQQLIAVRSKVTERKRREKQGSFRHWILEAQLENVGEASAVLEKVWLRERDGVVSQAVNGGSERGKDAVVLKPQDVEQVMFVLEEKEQEKEVDVVTGQRVPLAQLSIDWRSAMGEKGSLTTGWLGGRAT</sequence>
<dbReference type="PANTHER" id="PTHR13134">
    <property type="entry name" value="TRAFFICKING PROTEIN PARTICLE COMPLEX SUBUNIT 13"/>
    <property type="match status" value="1"/>
</dbReference>
<dbReference type="AlphaFoldDB" id="A0A9W7SI94"/>
<keyword evidence="4" id="KW-1185">Reference proteome</keyword>
<reference evidence="3 4" key="1">
    <citation type="journal article" date="2018" name="IMA Fungus">
        <title>IMA Genome-F 10: Nine draft genome sequences of Claviceps purpurea s.lat., including C. arundinis, C. humidiphila, and C. cf. spartinae, pseudomolecules for the pitch canker pathogen Fusarium circinatum, draft genome of Davidsoniella eucalypti, Grosmannia galeiformis, Quambalaria eucalypti, and Teratosphaeria destructans.</title>
        <authorList>
            <person name="Wingfield B.D."/>
            <person name="Liu M."/>
            <person name="Nguyen H.D."/>
            <person name="Lane F.A."/>
            <person name="Morgan S.W."/>
            <person name="De Vos L."/>
            <person name="Wilken P.M."/>
            <person name="Duong T.A."/>
            <person name="Aylward J."/>
            <person name="Coetzee M.P."/>
            <person name="Dadej K."/>
            <person name="De Beer Z.W."/>
            <person name="Findlay W."/>
            <person name="Havenga M."/>
            <person name="Kolarik M."/>
            <person name="Menzies J.G."/>
            <person name="Naidoo K."/>
            <person name="Pochopski O."/>
            <person name="Shoukouhi P."/>
            <person name="Santana Q.C."/>
            <person name="Seifert K.A."/>
            <person name="Soal N."/>
            <person name="Steenkamp E.T."/>
            <person name="Tatham C.T."/>
            <person name="van der Nest M.A."/>
            <person name="Wingfield M.J."/>
        </authorList>
    </citation>
    <scope>NUCLEOTIDE SEQUENCE [LARGE SCALE GENOMIC DNA]</scope>
    <source>
        <strain evidence="3">CMW44962</strain>
    </source>
</reference>